<evidence type="ECO:0000259" key="1">
    <source>
        <dbReference type="Pfam" id="PF08805"/>
    </source>
</evidence>
<dbReference type="Proteomes" id="UP001596086">
    <property type="component" value="Unassembled WGS sequence"/>
</dbReference>
<dbReference type="Pfam" id="PF08805">
    <property type="entry name" value="PilS"/>
    <property type="match status" value="1"/>
</dbReference>
<dbReference type="EMBL" id="JBHSMZ010000014">
    <property type="protein sequence ID" value="MFC5550203.1"/>
    <property type="molecule type" value="Genomic_DNA"/>
</dbReference>
<dbReference type="RefSeq" id="WP_379772440.1">
    <property type="nucleotide sequence ID" value="NZ_JBHSMZ010000014.1"/>
</dbReference>
<feature type="domain" description="Type 4 secretion system PilS N-terminal" evidence="1">
    <location>
        <begin position="58"/>
        <end position="188"/>
    </location>
</feature>
<evidence type="ECO:0000313" key="2">
    <source>
        <dbReference type="EMBL" id="MFC5550203.1"/>
    </source>
</evidence>
<evidence type="ECO:0000313" key="3">
    <source>
        <dbReference type="Proteomes" id="UP001596086"/>
    </source>
</evidence>
<protein>
    <submittedName>
        <fullName evidence="2">Type 4 pilus major pilin</fullName>
    </submittedName>
</protein>
<reference evidence="3" key="1">
    <citation type="journal article" date="2019" name="Int. J. Syst. Evol. Microbiol.">
        <title>The Global Catalogue of Microorganisms (GCM) 10K type strain sequencing project: providing services to taxonomists for standard genome sequencing and annotation.</title>
        <authorList>
            <consortium name="The Broad Institute Genomics Platform"/>
            <consortium name="The Broad Institute Genome Sequencing Center for Infectious Disease"/>
            <person name="Wu L."/>
            <person name="Ma J."/>
        </authorList>
    </citation>
    <scope>NUCLEOTIDE SEQUENCE [LARGE SCALE GENOMIC DNA]</scope>
    <source>
        <strain evidence="3">CGMCC 4.5798</strain>
    </source>
</reference>
<dbReference type="InterPro" id="IPR045584">
    <property type="entry name" value="Pilin-like"/>
</dbReference>
<gene>
    <name evidence="2" type="ORF">ACFPO9_16940</name>
</gene>
<proteinExistence type="predicted"/>
<organism evidence="2 3">
    <name type="scientific">Massilia aerilata</name>
    <dbReference type="NCBI Taxonomy" id="453817"/>
    <lineage>
        <taxon>Bacteria</taxon>
        <taxon>Pseudomonadati</taxon>
        <taxon>Pseudomonadota</taxon>
        <taxon>Betaproteobacteria</taxon>
        <taxon>Burkholderiales</taxon>
        <taxon>Oxalobacteraceae</taxon>
        <taxon>Telluria group</taxon>
        <taxon>Massilia</taxon>
    </lineage>
</organism>
<dbReference type="Gene3D" id="3.30.1690.10">
    <property type="entry name" value="TcpA-like pilin"/>
    <property type="match status" value="1"/>
</dbReference>
<name>A0ABW0RZW7_9BURK</name>
<accession>A0ABW0RZW7</accession>
<comment type="caution">
    <text evidence="2">The sequence shown here is derived from an EMBL/GenBank/DDBJ whole genome shotgun (WGS) entry which is preliminary data.</text>
</comment>
<dbReference type="SUPFAM" id="SSF54523">
    <property type="entry name" value="Pili subunits"/>
    <property type="match status" value="1"/>
</dbReference>
<sequence length="191" mass="19711">MKEMTPTNPMKSAQRKRTIARRAKEAGMSMVEMSLVLIIALGAVAAAVSYFSSNNTSSQANQLATDMSMLIGKVKSAYSGQYGSVSNTKLNTGGFFSGYSALTNTAGVVTTAMGGGTLTVSPGTVTTANDSVKYVITQMPDAACQPFVTAMVKTSTTLDVGANKVKAAGAVPDPSKITCSADNNTITLQVQ</sequence>
<dbReference type="InterPro" id="IPR014911">
    <property type="entry name" value="PilS_N"/>
</dbReference>
<keyword evidence="3" id="KW-1185">Reference proteome</keyword>